<gene>
    <name evidence="11" type="ORF">AM592_13830</name>
</gene>
<evidence type="ECO:0000313" key="11">
    <source>
        <dbReference type="EMBL" id="ALC82539.1"/>
    </source>
</evidence>
<evidence type="ECO:0000256" key="7">
    <source>
        <dbReference type="ARBA" id="ARBA00023136"/>
    </source>
</evidence>
<keyword evidence="2" id="KW-1003">Cell membrane</keyword>
<dbReference type="GO" id="GO:0016757">
    <property type="term" value="F:glycosyltransferase activity"/>
    <property type="evidence" value="ECO:0007669"/>
    <property type="project" value="UniProtKB-KW"/>
</dbReference>
<dbReference type="OrthoDB" id="9807778at2"/>
<dbReference type="CDD" id="cd04187">
    <property type="entry name" value="DPM1_like_bac"/>
    <property type="match status" value="1"/>
</dbReference>
<dbReference type="STRING" id="1441095.AM592_13830"/>
<comment type="subcellular location">
    <subcellularLocation>
        <location evidence="1">Cell membrane</location>
        <topology evidence="1">Multi-pass membrane protein</topology>
    </subcellularLocation>
</comment>
<dbReference type="PATRIC" id="fig|1441095.3.peg.3037"/>
<dbReference type="InterPro" id="IPR001173">
    <property type="entry name" value="Glyco_trans_2-like"/>
</dbReference>
<dbReference type="PANTHER" id="PTHR48090:SF8">
    <property type="entry name" value="GLYCOSYLTRANSFERASE CSBB-RELATED"/>
    <property type="match status" value="1"/>
</dbReference>
<evidence type="ECO:0000256" key="9">
    <source>
        <dbReference type="SAM" id="Phobius"/>
    </source>
</evidence>
<dbReference type="EMBL" id="CP012600">
    <property type="protein sequence ID" value="ALC82539.1"/>
    <property type="molecule type" value="Genomic_DNA"/>
</dbReference>
<protein>
    <submittedName>
        <fullName evidence="11">Glycosyl hydrolase</fullName>
    </submittedName>
</protein>
<evidence type="ECO:0000256" key="5">
    <source>
        <dbReference type="ARBA" id="ARBA00022692"/>
    </source>
</evidence>
<reference evidence="12" key="1">
    <citation type="submission" date="2015-08" db="EMBL/GenBank/DDBJ databases">
        <title>Genome sequencing project for genomic taxonomy and phylogenomics of Bacillus-like bacteria.</title>
        <authorList>
            <person name="Liu B."/>
            <person name="Wang J."/>
            <person name="Zhu Y."/>
            <person name="Liu G."/>
            <person name="Chen Q."/>
            <person name="Chen Z."/>
            <person name="Lan J."/>
            <person name="Che J."/>
            <person name="Ge C."/>
            <person name="Shi H."/>
            <person name="Pan Z."/>
            <person name="Liu X."/>
        </authorList>
    </citation>
    <scope>NUCLEOTIDE SEQUENCE [LARGE SCALE GENOMIC DNA]</scope>
    <source>
        <strain evidence="12">FJAT-4402</strain>
    </source>
</reference>
<keyword evidence="11" id="KW-0378">Hydrolase</keyword>
<evidence type="ECO:0000256" key="2">
    <source>
        <dbReference type="ARBA" id="ARBA00022475"/>
    </source>
</evidence>
<keyword evidence="12" id="KW-1185">Reference proteome</keyword>
<evidence type="ECO:0000313" key="12">
    <source>
        <dbReference type="Proteomes" id="UP000067625"/>
    </source>
</evidence>
<evidence type="ECO:0000256" key="3">
    <source>
        <dbReference type="ARBA" id="ARBA00022676"/>
    </source>
</evidence>
<dbReference type="FunFam" id="3.90.550.10:FF:000079">
    <property type="entry name" value="Probable glycosyl transferase"/>
    <property type="match status" value="1"/>
</dbReference>
<dbReference type="AlphaFoldDB" id="A0A0M5JGV8"/>
<dbReference type="Proteomes" id="UP000067625">
    <property type="component" value="Chromosome"/>
</dbReference>
<sequence>MNRQLLTILIPMYNEEEVLDQLYLRLLQVVDEIPSYDFEFLFVDDGSKDRSLEMVQEMRTFDKRVSYISLSRNFGKEVAMMAGFDYAKGDALIIIDADLQDPPELIEEMIGFWEQGYDDVFAKRRHRKGETWLKKWTAKTFYQVLQKSSRMPIQENVGDFRLLDRRCVEALKQLRESQRYTKGMFDWIGYRKKEILYDRDERAAGKTKWNYLKLFDLAIEGILSFTTVPLRLSSILGLVISGASFLFLLYIVCKTIFFGESVDGYPSLVTVIVLLGGIQLIVIGIIGEYLGRIFIETKKRPLYFVDVYNDRKEENSGKREERSVRERVKSPL</sequence>
<keyword evidence="6 9" id="KW-1133">Transmembrane helix</keyword>
<dbReference type="Gene3D" id="3.90.550.10">
    <property type="entry name" value="Spore Coat Polysaccharide Biosynthesis Protein SpsA, Chain A"/>
    <property type="match status" value="1"/>
</dbReference>
<reference evidence="11 12" key="2">
    <citation type="journal article" date="2016" name="Int. J. Syst. Evol. Microbiol.">
        <title>Bacillus gobiensis sp. nov., isolated from a soil sample.</title>
        <authorList>
            <person name="Liu B."/>
            <person name="Liu G.H."/>
            <person name="Cetin S."/>
            <person name="Schumann P."/>
            <person name="Pan Z.Z."/>
            <person name="Chen Q.Q."/>
        </authorList>
    </citation>
    <scope>NUCLEOTIDE SEQUENCE [LARGE SCALE GENOMIC DNA]</scope>
    <source>
        <strain evidence="11 12">FJAT-4402</strain>
    </source>
</reference>
<comment type="similarity">
    <text evidence="8">Belongs to the glycosyltransferase 2 family. GtrB subfamily.</text>
</comment>
<evidence type="ECO:0000256" key="1">
    <source>
        <dbReference type="ARBA" id="ARBA00004651"/>
    </source>
</evidence>
<evidence type="ECO:0000256" key="4">
    <source>
        <dbReference type="ARBA" id="ARBA00022679"/>
    </source>
</evidence>
<dbReference type="PANTHER" id="PTHR48090">
    <property type="entry name" value="UNDECAPRENYL-PHOSPHATE 4-DEOXY-4-FORMAMIDO-L-ARABINOSE TRANSFERASE-RELATED"/>
    <property type="match status" value="1"/>
</dbReference>
<name>A0A0M5JGV8_9BACI</name>
<feature type="transmembrane region" description="Helical" evidence="9">
    <location>
        <begin position="269"/>
        <end position="290"/>
    </location>
</feature>
<dbReference type="SUPFAM" id="SSF53448">
    <property type="entry name" value="Nucleotide-diphospho-sugar transferases"/>
    <property type="match status" value="1"/>
</dbReference>
<evidence type="ECO:0000259" key="10">
    <source>
        <dbReference type="Pfam" id="PF00535"/>
    </source>
</evidence>
<dbReference type="Pfam" id="PF00535">
    <property type="entry name" value="Glycos_transf_2"/>
    <property type="match status" value="1"/>
</dbReference>
<proteinExistence type="inferred from homology"/>
<feature type="domain" description="Glycosyltransferase 2-like" evidence="10">
    <location>
        <begin position="7"/>
        <end position="169"/>
    </location>
</feature>
<keyword evidence="7 9" id="KW-0472">Membrane</keyword>
<accession>A0A0M5JGV8</accession>
<feature type="transmembrane region" description="Helical" evidence="9">
    <location>
        <begin position="235"/>
        <end position="257"/>
    </location>
</feature>
<keyword evidence="3" id="KW-0328">Glycosyltransferase</keyword>
<keyword evidence="4" id="KW-0808">Transferase</keyword>
<dbReference type="InterPro" id="IPR029044">
    <property type="entry name" value="Nucleotide-diphossugar_trans"/>
</dbReference>
<evidence type="ECO:0000256" key="8">
    <source>
        <dbReference type="ARBA" id="ARBA00038152"/>
    </source>
</evidence>
<organism evidence="11 12">
    <name type="scientific">Bacillus gobiensis</name>
    <dbReference type="NCBI Taxonomy" id="1441095"/>
    <lineage>
        <taxon>Bacteria</taxon>
        <taxon>Bacillati</taxon>
        <taxon>Bacillota</taxon>
        <taxon>Bacilli</taxon>
        <taxon>Bacillales</taxon>
        <taxon>Bacillaceae</taxon>
        <taxon>Bacillus</taxon>
    </lineage>
</organism>
<dbReference type="GO" id="GO:0016787">
    <property type="term" value="F:hydrolase activity"/>
    <property type="evidence" value="ECO:0007669"/>
    <property type="project" value="UniProtKB-KW"/>
</dbReference>
<dbReference type="RefSeq" id="WP_053604336.1">
    <property type="nucleotide sequence ID" value="NZ_CP012600.1"/>
</dbReference>
<evidence type="ECO:0000256" key="6">
    <source>
        <dbReference type="ARBA" id="ARBA00022989"/>
    </source>
</evidence>
<keyword evidence="5 9" id="KW-0812">Transmembrane</keyword>
<dbReference type="InterPro" id="IPR050256">
    <property type="entry name" value="Glycosyltransferase_2"/>
</dbReference>
<dbReference type="GO" id="GO:0005886">
    <property type="term" value="C:plasma membrane"/>
    <property type="evidence" value="ECO:0007669"/>
    <property type="project" value="UniProtKB-SubCell"/>
</dbReference>